<gene>
    <name evidence="3" type="ORF">VKT23_012429</name>
</gene>
<feature type="transmembrane region" description="Helical" evidence="2">
    <location>
        <begin position="163"/>
        <end position="180"/>
    </location>
</feature>
<keyword evidence="2" id="KW-0472">Membrane</keyword>
<feature type="region of interest" description="Disordered" evidence="1">
    <location>
        <begin position="308"/>
        <end position="328"/>
    </location>
</feature>
<feature type="transmembrane region" description="Helical" evidence="2">
    <location>
        <begin position="359"/>
        <end position="383"/>
    </location>
</feature>
<feature type="transmembrane region" description="Helical" evidence="2">
    <location>
        <begin position="121"/>
        <end position="143"/>
    </location>
</feature>
<proteinExistence type="predicted"/>
<feature type="transmembrane region" description="Helical" evidence="2">
    <location>
        <begin position="261"/>
        <end position="279"/>
    </location>
</feature>
<name>A0ABR1J622_9AGAR</name>
<dbReference type="EMBL" id="JBANRG010000030">
    <property type="protein sequence ID" value="KAK7451750.1"/>
    <property type="molecule type" value="Genomic_DNA"/>
</dbReference>
<sequence length="760" mass="84740">MFRYSAWRPRPHLVFLRLSSLLSLPGLLLGFLCAQVLFSLLPPKTTAVPIHLLHVPFFTPRYILYPPLNNPFTNAIALLVTPLALPKPYFGAICSRLAQAFLLWSYMRIPTSTSSSPTKTLFVIYLLSIPALILRTLLAFIFTRSVGWAYPTLFRHWSLYESFEGWGPGIIMWLYLRLMYWESGDDKDSFVGVDEKYDLHSAGTTKSFGTSTFQYFINALYLLSYPQSSWSRLSLCPNSHCGTMALTLLAVFSSIAESRPWSYATALLAAGIVILLSILKDVLQSTINSSDHTVKYMPIGRSFSGEQNRNIDLENGSNNPPASRASFDAHSNRSALFPTRSRGIKTDSHSVTTVLRTRFLRAICFTFIPLFAIYLSQLVVGLINSISGSSDYQFTPLPPSADSNIPLLEVLILSYPRPVSEEKLLTVEDVLENTIQSYIPLLDSEDTGYTNEHVRISVFTQAKEHPVFDRVRDRHNKMGSKVEFHNGWTTGANGDYEQGQYLHLAKAFEWVGSGSTSDSTVTVRKSQAEWILLAEDDFPLCDWHSYRQHADREKEMKLGHFGSGIDILSRMMWILEGGRRAAIEENDGNKMVGTRTGFIGTGGSGLIFHHTLLPVLEHLLLLHARKPSSSNPVPPDFVKRPPDVVVQDCLLGLDPLCKRALKPFSALLSSTNGITDTSVFLSTMPPSVQTDLSNLISQAEDQSVFSSTSPPTMLIPSRLLQDHLGGLLSTTPGKQGNVDKWRCGWRHAFHGRNDVGVLVV</sequence>
<evidence type="ECO:0000313" key="3">
    <source>
        <dbReference type="EMBL" id="KAK7451750.1"/>
    </source>
</evidence>
<organism evidence="3 4">
    <name type="scientific">Marasmiellus scandens</name>
    <dbReference type="NCBI Taxonomy" id="2682957"/>
    <lineage>
        <taxon>Eukaryota</taxon>
        <taxon>Fungi</taxon>
        <taxon>Dikarya</taxon>
        <taxon>Basidiomycota</taxon>
        <taxon>Agaricomycotina</taxon>
        <taxon>Agaricomycetes</taxon>
        <taxon>Agaricomycetidae</taxon>
        <taxon>Agaricales</taxon>
        <taxon>Marasmiineae</taxon>
        <taxon>Omphalotaceae</taxon>
        <taxon>Marasmiellus</taxon>
    </lineage>
</organism>
<feature type="compositionally biased region" description="Polar residues" evidence="1">
    <location>
        <begin position="308"/>
        <end position="321"/>
    </location>
</feature>
<keyword evidence="2" id="KW-0812">Transmembrane</keyword>
<reference evidence="3 4" key="1">
    <citation type="submission" date="2024-01" db="EMBL/GenBank/DDBJ databases">
        <title>A draft genome for the cacao thread blight pathogen Marasmiellus scandens.</title>
        <authorList>
            <person name="Baruah I.K."/>
            <person name="Leung J."/>
            <person name="Bukari Y."/>
            <person name="Amoako-Attah I."/>
            <person name="Meinhardt L.W."/>
            <person name="Bailey B.A."/>
            <person name="Cohen S.P."/>
        </authorList>
    </citation>
    <scope>NUCLEOTIDE SEQUENCE [LARGE SCALE GENOMIC DNA]</scope>
    <source>
        <strain evidence="3 4">GH-19</strain>
    </source>
</reference>
<comment type="caution">
    <text evidence="3">The sequence shown here is derived from an EMBL/GenBank/DDBJ whole genome shotgun (WGS) entry which is preliminary data.</text>
</comment>
<evidence type="ECO:0000256" key="1">
    <source>
        <dbReference type="SAM" id="MobiDB-lite"/>
    </source>
</evidence>
<keyword evidence="2" id="KW-1133">Transmembrane helix</keyword>
<feature type="transmembrane region" description="Helical" evidence="2">
    <location>
        <begin position="21"/>
        <end position="41"/>
    </location>
</feature>
<keyword evidence="4" id="KW-1185">Reference proteome</keyword>
<evidence type="ECO:0000313" key="4">
    <source>
        <dbReference type="Proteomes" id="UP001498398"/>
    </source>
</evidence>
<accession>A0ABR1J622</accession>
<protein>
    <recommendedName>
        <fullName evidence="5">Glycosyltransferase 2-like domain-containing protein</fullName>
    </recommendedName>
</protein>
<evidence type="ECO:0008006" key="5">
    <source>
        <dbReference type="Google" id="ProtNLM"/>
    </source>
</evidence>
<evidence type="ECO:0000256" key="2">
    <source>
        <dbReference type="SAM" id="Phobius"/>
    </source>
</evidence>
<dbReference type="Proteomes" id="UP001498398">
    <property type="component" value="Unassembled WGS sequence"/>
</dbReference>